<dbReference type="Proteomes" id="UP000239757">
    <property type="component" value="Unassembled WGS sequence"/>
</dbReference>
<evidence type="ECO:0000313" key="3">
    <source>
        <dbReference type="Proteomes" id="UP000239757"/>
    </source>
</evidence>
<accession>A0A2P5YY53</accession>
<organism evidence="2 3">
    <name type="scientific">Gossypium barbadense</name>
    <name type="common">Sea Island cotton</name>
    <name type="synonym">Hibiscus barbadensis</name>
    <dbReference type="NCBI Taxonomy" id="3634"/>
    <lineage>
        <taxon>Eukaryota</taxon>
        <taxon>Viridiplantae</taxon>
        <taxon>Streptophyta</taxon>
        <taxon>Embryophyta</taxon>
        <taxon>Tracheophyta</taxon>
        <taxon>Spermatophyta</taxon>
        <taxon>Magnoliopsida</taxon>
        <taxon>eudicotyledons</taxon>
        <taxon>Gunneridae</taxon>
        <taxon>Pentapetalae</taxon>
        <taxon>rosids</taxon>
        <taxon>malvids</taxon>
        <taxon>Malvales</taxon>
        <taxon>Malvaceae</taxon>
        <taxon>Malvoideae</taxon>
        <taxon>Gossypium</taxon>
    </lineage>
</organism>
<proteinExistence type="predicted"/>
<protein>
    <submittedName>
        <fullName evidence="2">Uncharacterized protein</fullName>
    </submittedName>
</protein>
<dbReference type="EMBL" id="KZ662696">
    <property type="protein sequence ID" value="PPS20479.1"/>
    <property type="molecule type" value="Genomic_DNA"/>
</dbReference>
<reference evidence="2 3" key="1">
    <citation type="submission" date="2015-01" db="EMBL/GenBank/DDBJ databases">
        <title>Genome of allotetraploid Gossypium barbadense reveals genomic plasticity and fiber elongation in cotton evolution.</title>
        <authorList>
            <person name="Chen X."/>
            <person name="Liu X."/>
            <person name="Zhao B."/>
            <person name="Zheng H."/>
            <person name="Hu Y."/>
            <person name="Lu G."/>
            <person name="Yang C."/>
            <person name="Chen J."/>
            <person name="Shan C."/>
            <person name="Zhang L."/>
            <person name="Zhou Y."/>
            <person name="Wang L."/>
            <person name="Guo W."/>
            <person name="Bai Y."/>
            <person name="Ruan J."/>
            <person name="Shangguan X."/>
            <person name="Mao Y."/>
            <person name="Jiang J."/>
            <person name="Zhu Y."/>
            <person name="Lei J."/>
            <person name="Kang H."/>
            <person name="Chen S."/>
            <person name="He X."/>
            <person name="Wang R."/>
            <person name="Wang Y."/>
            <person name="Chen J."/>
            <person name="Wang L."/>
            <person name="Yu S."/>
            <person name="Wang B."/>
            <person name="Wei J."/>
            <person name="Song S."/>
            <person name="Lu X."/>
            <person name="Gao Z."/>
            <person name="Gu W."/>
            <person name="Deng X."/>
            <person name="Ma D."/>
            <person name="Wang S."/>
            <person name="Liang W."/>
            <person name="Fang L."/>
            <person name="Cai C."/>
            <person name="Zhu X."/>
            <person name="Zhou B."/>
            <person name="Zhang Y."/>
            <person name="Chen Z."/>
            <person name="Xu S."/>
            <person name="Zhu R."/>
            <person name="Wang S."/>
            <person name="Zhang T."/>
            <person name="Zhao G."/>
        </authorList>
    </citation>
    <scope>NUCLEOTIDE SEQUENCE [LARGE SCALE GENOMIC DNA]</scope>
    <source>
        <strain evidence="3">cv. Xinhai21</strain>
        <tissue evidence="2">Leaf</tissue>
    </source>
</reference>
<feature type="region of interest" description="Disordered" evidence="1">
    <location>
        <begin position="1"/>
        <end position="24"/>
    </location>
</feature>
<sequence length="293" mass="32903">MTNTRGKKTFVPASKKRKGAASSWGPTNEIWHPFLQFPPGPQEELFQILRACPLGSTLQLQTVMAEHDDPGIVQFCLGGLVCQLSVPEFGATLGLYMDEFLDTDIFPSLHRHIHHPPSVCWSDLQPATGVYDPSRSKASVLPPPLHYLYALLAHTLMGRLLNTIAQSSSLNLIGQMSPQGIQSMLHMRMIERWHGFNPPQYRLARATDKDDDEDILDDIPPVQDEPPFQPPPRHQPVHAAASLFEVSDHLHRFEQYCTQRFNSIGATLQQFCQHFHISPPKPPPQDPAVGEDF</sequence>
<name>A0A2P5YY53_GOSBA</name>
<feature type="compositionally biased region" description="Basic residues" evidence="1">
    <location>
        <begin position="1"/>
        <end position="19"/>
    </location>
</feature>
<dbReference type="AlphaFoldDB" id="A0A2P5YY53"/>
<evidence type="ECO:0000256" key="1">
    <source>
        <dbReference type="SAM" id="MobiDB-lite"/>
    </source>
</evidence>
<evidence type="ECO:0000313" key="2">
    <source>
        <dbReference type="EMBL" id="PPS20479.1"/>
    </source>
</evidence>
<dbReference type="OrthoDB" id="1685790at2759"/>
<gene>
    <name evidence="2" type="ORF">GOBAR_AA00096</name>
</gene>